<dbReference type="NCBIfam" id="TIGR02221">
    <property type="entry name" value="cas_TM1812"/>
    <property type="match status" value="1"/>
</dbReference>
<protein>
    <submittedName>
        <fullName evidence="1">CRISPR-associated protein, TM1812 family</fullName>
    </submittedName>
</protein>
<proteinExistence type="predicted"/>
<dbReference type="EMBL" id="UFUW01000001">
    <property type="protein sequence ID" value="SUX25244.1"/>
    <property type="molecule type" value="Genomic_DNA"/>
</dbReference>
<evidence type="ECO:0000313" key="2">
    <source>
        <dbReference type="Proteomes" id="UP000254572"/>
    </source>
</evidence>
<keyword evidence="2" id="KW-1185">Reference proteome</keyword>
<dbReference type="SUPFAM" id="SSF160980">
    <property type="entry name" value="SSO1389-like"/>
    <property type="match status" value="1"/>
</dbReference>
<dbReference type="AlphaFoldDB" id="A0A381EDX6"/>
<dbReference type="InterPro" id="IPR013383">
    <property type="entry name" value="CRISPR-assoc_prot_DxTHG_CS"/>
</dbReference>
<name>A0A381EDX6_9GAMM</name>
<accession>A0A381EDX6</accession>
<dbReference type="RefSeq" id="WP_115612432.1">
    <property type="nucleotide sequence ID" value="NZ_JBHLZC010000001.1"/>
</dbReference>
<dbReference type="Proteomes" id="UP000254572">
    <property type="component" value="Unassembled WGS sequence"/>
</dbReference>
<sequence length="405" mass="45843">MTRKLITLLGKAQKGGDYREANYLLDDQTYRTSYFGLALDQHLQSDHLIILGTSGSMWDNLAQQLGIDADLALLEAAEQDSVTPALLAPLAQAASDKLGKPVTCDLIPYGRSEAEQIATINHILHYYAKGDRAILDVTHGLRHLPMLIQQIANLLPTLRCTSIEGIHYGALDLTRDDATPVLRMDGLQHISAWQNALAAYDYSGNSAALVPILNTIGISDATTRLLAQASFAEQTHNLRQYREKIRQFLAALKKEPPTPLLGLIQPTLHERLKLDPKQRDWEHRFHLATQALHNGDYLRAALYGYEAIFERILDDNHLQHNDDYETRKNAVLRYIQSRKADWRDAKSGSRHSHTLYDKYEKLRQIRNALTHGERGNEYITATLNNEDKLRRELADCLDKLKTLTL</sequence>
<organism evidence="1 2">
    <name type="scientific">Cardiobacterium valvarum</name>
    <dbReference type="NCBI Taxonomy" id="194702"/>
    <lineage>
        <taxon>Bacteria</taxon>
        <taxon>Pseudomonadati</taxon>
        <taxon>Pseudomonadota</taxon>
        <taxon>Gammaproteobacteria</taxon>
        <taxon>Cardiobacteriales</taxon>
        <taxon>Cardiobacteriaceae</taxon>
        <taxon>Cardiobacterium</taxon>
    </lineage>
</organism>
<dbReference type="OrthoDB" id="5793884at2"/>
<gene>
    <name evidence="1" type="ORF">NCTC13294_02319</name>
</gene>
<evidence type="ECO:0000313" key="1">
    <source>
        <dbReference type="EMBL" id="SUX25244.1"/>
    </source>
</evidence>
<reference evidence="1 2" key="1">
    <citation type="submission" date="2018-06" db="EMBL/GenBank/DDBJ databases">
        <authorList>
            <consortium name="Pathogen Informatics"/>
            <person name="Doyle S."/>
        </authorList>
    </citation>
    <scope>NUCLEOTIDE SEQUENCE [LARGE SCALE GENOMIC DNA]</scope>
    <source>
        <strain evidence="1 2">NCTC13294</strain>
    </source>
</reference>
<dbReference type="InterPro" id="IPR011742">
    <property type="entry name" value="CRISPR-assoc_prot_TM1812"/>
</dbReference>
<dbReference type="NCBIfam" id="TIGR02549">
    <property type="entry name" value="CRISPR_DxTHG"/>
    <property type="match status" value="1"/>
</dbReference>